<comment type="caution">
    <text evidence="2">The sequence shown here is derived from an EMBL/GenBank/DDBJ whole genome shotgun (WGS) entry which is preliminary data.</text>
</comment>
<feature type="region of interest" description="Disordered" evidence="1">
    <location>
        <begin position="34"/>
        <end position="72"/>
    </location>
</feature>
<sequence>MSYSFDVLAGNLSMTDLRASSWASAYPSSTSVSLWRSTTTTPRRRGEAVSVGRAASSRASSASGSAATSIRE</sequence>
<evidence type="ECO:0000313" key="2">
    <source>
        <dbReference type="EMBL" id="EUA93401.1"/>
    </source>
</evidence>
<keyword evidence="3" id="KW-1185">Reference proteome</keyword>
<evidence type="ECO:0000313" key="3">
    <source>
        <dbReference type="Proteomes" id="UP000020681"/>
    </source>
</evidence>
<proteinExistence type="predicted"/>
<gene>
    <name evidence="2" type="ORF">I551_0110</name>
</gene>
<feature type="compositionally biased region" description="Low complexity" evidence="1">
    <location>
        <begin position="48"/>
        <end position="72"/>
    </location>
</feature>
<evidence type="ECO:0000256" key="1">
    <source>
        <dbReference type="SAM" id="MobiDB-lite"/>
    </source>
</evidence>
<organism evidence="2 3">
    <name type="scientific">Mycobacterium ulcerans str. Harvey</name>
    <dbReference type="NCBI Taxonomy" id="1299332"/>
    <lineage>
        <taxon>Bacteria</taxon>
        <taxon>Bacillati</taxon>
        <taxon>Actinomycetota</taxon>
        <taxon>Actinomycetes</taxon>
        <taxon>Mycobacteriales</taxon>
        <taxon>Mycobacteriaceae</taxon>
        <taxon>Mycobacterium</taxon>
        <taxon>Mycobacterium ulcerans group</taxon>
    </lineage>
</organism>
<accession>A0ABP3AUF9</accession>
<name>A0ABP3AUF9_MYCUL</name>
<reference evidence="2 3" key="1">
    <citation type="submission" date="2014-01" db="EMBL/GenBank/DDBJ databases">
        <authorList>
            <person name="Dobos K."/>
            <person name="Lenaerts A."/>
            <person name="Ordway D."/>
            <person name="DeGroote M.A."/>
            <person name="Parker T."/>
            <person name="Sizemore C."/>
            <person name="Tallon L.J."/>
            <person name="Sadzewicz L.K."/>
            <person name="Sengamalay N."/>
            <person name="Fraser C.M."/>
            <person name="Hine E."/>
            <person name="Shefchek K.A."/>
            <person name="Das S.P."/>
            <person name="Tettelin H."/>
        </authorList>
    </citation>
    <scope>NUCLEOTIDE SEQUENCE [LARGE SCALE GENOMIC DNA]</scope>
    <source>
        <strain evidence="2 3">Harvey</strain>
    </source>
</reference>
<protein>
    <submittedName>
        <fullName evidence="2">Uncharacterized protein</fullName>
    </submittedName>
</protein>
<dbReference type="Proteomes" id="UP000020681">
    <property type="component" value="Unassembled WGS sequence"/>
</dbReference>
<dbReference type="EMBL" id="JAOL01000062">
    <property type="protein sequence ID" value="EUA93401.1"/>
    <property type="molecule type" value="Genomic_DNA"/>
</dbReference>